<dbReference type="AlphaFoldDB" id="A0A1H9W338"/>
<evidence type="ECO:0000313" key="2">
    <source>
        <dbReference type="EMBL" id="SES28342.1"/>
    </source>
</evidence>
<feature type="compositionally biased region" description="Polar residues" evidence="1">
    <location>
        <begin position="13"/>
        <end position="24"/>
    </location>
</feature>
<sequence>MKPLLEIDRSPRNDTSPASTSGMKTTTAVIATAEATSSSRRHDDQPRCATRSTSKAAITATTPRAPYGLPQVIPMIPKNAGTTGVSLLSAHLRAAHHKCGTQAKEIMLIAHPEASKYSVKPANGSSTATAADGTRRAPYSRHNK</sequence>
<dbReference type="Proteomes" id="UP000199352">
    <property type="component" value="Unassembled WGS sequence"/>
</dbReference>
<keyword evidence="3" id="KW-1185">Reference proteome</keyword>
<proteinExistence type="predicted"/>
<dbReference type="EMBL" id="FOFR01000030">
    <property type="protein sequence ID" value="SES28342.1"/>
    <property type="molecule type" value="Genomic_DNA"/>
</dbReference>
<feature type="region of interest" description="Disordered" evidence="1">
    <location>
        <begin position="115"/>
        <end position="144"/>
    </location>
</feature>
<feature type="region of interest" description="Disordered" evidence="1">
    <location>
        <begin position="1"/>
        <end position="56"/>
    </location>
</feature>
<protein>
    <submittedName>
        <fullName evidence="2">Uncharacterized protein</fullName>
    </submittedName>
</protein>
<evidence type="ECO:0000313" key="3">
    <source>
        <dbReference type="Proteomes" id="UP000199352"/>
    </source>
</evidence>
<reference evidence="3" key="1">
    <citation type="submission" date="2016-10" db="EMBL/GenBank/DDBJ databases">
        <authorList>
            <person name="Varghese N."/>
            <person name="Submissions S."/>
        </authorList>
    </citation>
    <scope>NUCLEOTIDE SEQUENCE [LARGE SCALE GENOMIC DNA]</scope>
    <source>
        <strain evidence="3">CGMCC 4.3525</strain>
    </source>
</reference>
<name>A0A1H9W338_9PSEU</name>
<accession>A0A1H9W338</accession>
<organism evidence="2 3">
    <name type="scientific">Lentzea xinjiangensis</name>
    <dbReference type="NCBI Taxonomy" id="402600"/>
    <lineage>
        <taxon>Bacteria</taxon>
        <taxon>Bacillati</taxon>
        <taxon>Actinomycetota</taxon>
        <taxon>Actinomycetes</taxon>
        <taxon>Pseudonocardiales</taxon>
        <taxon>Pseudonocardiaceae</taxon>
        <taxon>Lentzea</taxon>
    </lineage>
</organism>
<feature type="compositionally biased region" description="Low complexity" evidence="1">
    <location>
        <begin position="25"/>
        <end position="38"/>
    </location>
</feature>
<feature type="compositionally biased region" description="Basic and acidic residues" evidence="1">
    <location>
        <begin position="1"/>
        <end position="12"/>
    </location>
</feature>
<evidence type="ECO:0000256" key="1">
    <source>
        <dbReference type="SAM" id="MobiDB-lite"/>
    </source>
</evidence>
<gene>
    <name evidence="2" type="ORF">SAMN05216188_13045</name>
</gene>